<keyword evidence="1" id="KW-0732">Signal</keyword>
<protein>
    <submittedName>
        <fullName evidence="2">Uncharacterized protein</fullName>
    </submittedName>
</protein>
<organism evidence="2 3">
    <name type="scientific">Anaerobaca lacustris</name>
    <dbReference type="NCBI Taxonomy" id="3044600"/>
    <lineage>
        <taxon>Bacteria</taxon>
        <taxon>Pseudomonadati</taxon>
        <taxon>Planctomycetota</taxon>
        <taxon>Phycisphaerae</taxon>
        <taxon>Sedimentisphaerales</taxon>
        <taxon>Anaerobacaceae</taxon>
        <taxon>Anaerobaca</taxon>
    </lineage>
</organism>
<evidence type="ECO:0000313" key="2">
    <source>
        <dbReference type="EMBL" id="MDI6450729.1"/>
    </source>
</evidence>
<gene>
    <name evidence="2" type="ORF">QJ522_16845</name>
</gene>
<comment type="caution">
    <text evidence="2">The sequence shown here is derived from an EMBL/GenBank/DDBJ whole genome shotgun (WGS) entry which is preliminary data.</text>
</comment>
<name>A0AAW6U4Y3_9BACT</name>
<dbReference type="AlphaFoldDB" id="A0AAW6U4Y3"/>
<accession>A0AAW6U4Y3</accession>
<feature type="signal peptide" evidence="1">
    <location>
        <begin position="1"/>
        <end position="26"/>
    </location>
</feature>
<feature type="chain" id="PRO_5044014991" evidence="1">
    <location>
        <begin position="27"/>
        <end position="358"/>
    </location>
</feature>
<evidence type="ECO:0000313" key="3">
    <source>
        <dbReference type="Proteomes" id="UP001431776"/>
    </source>
</evidence>
<dbReference type="EMBL" id="JASCXX010000024">
    <property type="protein sequence ID" value="MDI6450729.1"/>
    <property type="molecule type" value="Genomic_DNA"/>
</dbReference>
<proteinExistence type="predicted"/>
<reference evidence="2" key="1">
    <citation type="submission" date="2023-05" db="EMBL/GenBank/DDBJ databases">
        <title>Anaerotaeda fermentans gen. nov., sp. nov., a novel anaerobic planctomycete of the new family within the order Sedimentisphaerales isolated from Taman Peninsula, Russia.</title>
        <authorList>
            <person name="Khomyakova M.A."/>
            <person name="Merkel A.Y."/>
            <person name="Slobodkin A.I."/>
        </authorList>
    </citation>
    <scope>NUCLEOTIDE SEQUENCE</scope>
    <source>
        <strain evidence="2">M17dextr</strain>
    </source>
</reference>
<keyword evidence="3" id="KW-1185">Reference proteome</keyword>
<evidence type="ECO:0000256" key="1">
    <source>
        <dbReference type="SAM" id="SignalP"/>
    </source>
</evidence>
<dbReference type="Proteomes" id="UP001431776">
    <property type="component" value="Unassembled WGS sequence"/>
</dbReference>
<sequence length="358" mass="40131">MVRASVLSRVVCAGVLCGLWVGAAGAVEPGTPVECNDVVIYPERWVESKTSTMLFPWHGEEVVFLTTRDDVDREVMARLLSRLDGGWRLYAELTGRQPGRHKHLDGKPTMIAVPNAGFTCGYGCGYIGVTGIEYAGFYEHDVPLLRSNPNAMPHYYFYEMGRNFYVFEDRHSLFITGYAVFMRYVCMDLLRCEDPDIETRRGIEAAEKRFAESQMSFLEGFTTVAGLDEKAPRLRDERGEPLVPSDQPVIYASAMLKLRRECGGEPWLKRFFAQLLTCPAVEPASEEAAMRQCVSWLVSASCAARKDLSPVFADRWRMPLSPEMRQALAAIDWTEANLTAGEILRDLPIGPPREPSAP</sequence>
<dbReference type="RefSeq" id="WP_349246140.1">
    <property type="nucleotide sequence ID" value="NZ_JASCXX010000024.1"/>
</dbReference>